<dbReference type="Pfam" id="PF00042">
    <property type="entry name" value="Globin"/>
    <property type="match status" value="1"/>
</dbReference>
<dbReference type="PANTHER" id="PTHR47217:SF1">
    <property type="entry name" value="GLOBIN-LIKE PROTEIN"/>
    <property type="match status" value="1"/>
</dbReference>
<name>A0A410RH39_9ANNE</name>
<organism evidence="11">
    <name type="scientific">Melinna maculata</name>
    <dbReference type="NCBI Taxonomy" id="2019425"/>
    <lineage>
        <taxon>Eukaryota</taxon>
        <taxon>Metazoa</taxon>
        <taxon>Spiralia</taxon>
        <taxon>Lophotrochozoa</taxon>
        <taxon>Annelida</taxon>
        <taxon>Polychaeta</taxon>
        <taxon>Sedentaria</taxon>
        <taxon>Canalipalpata</taxon>
        <taxon>Terebellida</taxon>
        <taxon>Terebelliformia</taxon>
        <taxon>Melinnidae</taxon>
        <taxon>Melinna</taxon>
    </lineage>
</organism>
<feature type="signal peptide" evidence="9">
    <location>
        <begin position="1"/>
        <end position="16"/>
    </location>
</feature>
<keyword evidence="1 8" id="KW-0813">Transport</keyword>
<evidence type="ECO:0000256" key="5">
    <source>
        <dbReference type="ARBA" id="ARBA00023004"/>
    </source>
</evidence>
<dbReference type="GO" id="GO:0005506">
    <property type="term" value="F:iron ion binding"/>
    <property type="evidence" value="ECO:0007669"/>
    <property type="project" value="InterPro"/>
</dbReference>
<dbReference type="InterPro" id="IPR009050">
    <property type="entry name" value="Globin-like_sf"/>
</dbReference>
<evidence type="ECO:0000256" key="2">
    <source>
        <dbReference type="ARBA" id="ARBA00022617"/>
    </source>
</evidence>
<keyword evidence="3 8" id="KW-0561">Oxygen transport</keyword>
<dbReference type="CDD" id="cd01040">
    <property type="entry name" value="Mb-like"/>
    <property type="match status" value="1"/>
</dbReference>
<evidence type="ECO:0000256" key="8">
    <source>
        <dbReference type="RuleBase" id="RU000356"/>
    </source>
</evidence>
<dbReference type="PIRSF" id="PIRSF036517">
    <property type="entry name" value="Ext_hemo"/>
    <property type="match status" value="1"/>
</dbReference>
<dbReference type="SUPFAM" id="SSF46458">
    <property type="entry name" value="Globin-like"/>
    <property type="match status" value="1"/>
</dbReference>
<dbReference type="InterPro" id="IPR014610">
    <property type="entry name" value="Haemoglobin_extracell"/>
</dbReference>
<dbReference type="AlphaFoldDB" id="A0A410RH39"/>
<feature type="chain" id="PRO_5019066714" evidence="9">
    <location>
        <begin position="17"/>
        <end position="164"/>
    </location>
</feature>
<feature type="disulfide bond" evidence="7">
    <location>
        <begin position="20"/>
        <end position="151"/>
    </location>
</feature>
<evidence type="ECO:0000256" key="4">
    <source>
        <dbReference type="ARBA" id="ARBA00022723"/>
    </source>
</evidence>
<evidence type="ECO:0000256" key="1">
    <source>
        <dbReference type="ARBA" id="ARBA00022448"/>
    </source>
</evidence>
<dbReference type="GO" id="GO:0005576">
    <property type="term" value="C:extracellular region"/>
    <property type="evidence" value="ECO:0007669"/>
    <property type="project" value="InterPro"/>
</dbReference>
<evidence type="ECO:0000256" key="6">
    <source>
        <dbReference type="PIRSR" id="PIRSR036517-1"/>
    </source>
</evidence>
<feature type="binding site" description="proximal binding residue" evidence="6">
    <location>
        <position position="114"/>
    </location>
    <ligand>
        <name>heme b</name>
        <dbReference type="ChEBI" id="CHEBI:60344"/>
    </ligand>
    <ligandPart>
        <name>Fe</name>
        <dbReference type="ChEBI" id="CHEBI:18248"/>
    </ligandPart>
</feature>
<protein>
    <submittedName>
        <fullName evidence="11">Extracellular globin</fullName>
    </submittedName>
</protein>
<dbReference type="PANTHER" id="PTHR47217">
    <property type="entry name" value="GLOBIN-LIKE PROTEIN"/>
    <property type="match status" value="1"/>
</dbReference>
<evidence type="ECO:0000313" key="11">
    <source>
        <dbReference type="EMBL" id="QAT81256.1"/>
    </source>
</evidence>
<keyword evidence="4 6" id="KW-0479">Metal-binding</keyword>
<sequence>MLRVLTVLLVLGAVTAEDCCSSEDRHELQALWKEIWSAAFTGRRVQVAQAVFSDLFERDPASKNLFKRVNVDDMNSPEFRAHCIRVVNGLDTLIGLLDDTKTLKQQLDHLADQHAARDGITAAHFDEIANSFARVMPQVSGCFNPDAWNRCFNKLAHAIAAKLH</sequence>
<keyword evidence="7" id="KW-1015">Disulfide bond</keyword>
<evidence type="ECO:0000256" key="9">
    <source>
        <dbReference type="SAM" id="SignalP"/>
    </source>
</evidence>
<dbReference type="InterPro" id="IPR000971">
    <property type="entry name" value="Globin"/>
</dbReference>
<evidence type="ECO:0000256" key="7">
    <source>
        <dbReference type="PIRSR" id="PIRSR036517-2"/>
    </source>
</evidence>
<keyword evidence="5 6" id="KW-0408">Iron</keyword>
<evidence type="ECO:0000256" key="3">
    <source>
        <dbReference type="ARBA" id="ARBA00022621"/>
    </source>
</evidence>
<accession>A0A410RH39</accession>
<evidence type="ECO:0000259" key="10">
    <source>
        <dbReference type="PROSITE" id="PS01033"/>
    </source>
</evidence>
<reference evidence="11" key="1">
    <citation type="submission" date="2018-09" db="EMBL/GenBank/DDBJ databases">
        <title>Newly discovered occurrences and gene tree of the extracellular globin and linker chains from the giant hexagonal bilayer hemoglobins in metazoans.</title>
        <authorList>
            <person name="Belato F.A."/>
            <person name="Schrago C.G."/>
            <person name="Coates C.J."/>
            <person name="Halanych K.M."/>
        </authorList>
    </citation>
    <scope>NUCLEOTIDE SEQUENCE</scope>
</reference>
<dbReference type="InterPro" id="IPR012292">
    <property type="entry name" value="Globin/Proto"/>
</dbReference>
<proteinExistence type="evidence at transcript level"/>
<dbReference type="Gene3D" id="1.10.490.10">
    <property type="entry name" value="Globins"/>
    <property type="match status" value="1"/>
</dbReference>
<comment type="similarity">
    <text evidence="8">Belongs to the globin family.</text>
</comment>
<feature type="domain" description="Globin" evidence="10">
    <location>
        <begin position="19"/>
        <end position="164"/>
    </location>
</feature>
<dbReference type="GO" id="GO:0020037">
    <property type="term" value="F:heme binding"/>
    <property type="evidence" value="ECO:0007669"/>
    <property type="project" value="InterPro"/>
</dbReference>
<dbReference type="GO" id="GO:0005833">
    <property type="term" value="C:hemoglobin complex"/>
    <property type="evidence" value="ECO:0007669"/>
    <property type="project" value="InterPro"/>
</dbReference>
<keyword evidence="2 6" id="KW-0349">Heme</keyword>
<feature type="non-terminal residue" evidence="11">
    <location>
        <position position="1"/>
    </location>
</feature>
<dbReference type="GO" id="GO:0005344">
    <property type="term" value="F:oxygen carrier activity"/>
    <property type="evidence" value="ECO:0007669"/>
    <property type="project" value="UniProtKB-KW"/>
</dbReference>
<dbReference type="InterPro" id="IPR044399">
    <property type="entry name" value="Mb-like_M"/>
</dbReference>
<dbReference type="GO" id="GO:0019825">
    <property type="term" value="F:oxygen binding"/>
    <property type="evidence" value="ECO:0007669"/>
    <property type="project" value="InterPro"/>
</dbReference>
<dbReference type="PROSITE" id="PS01033">
    <property type="entry name" value="GLOBIN"/>
    <property type="match status" value="1"/>
</dbReference>
<keyword evidence="9" id="KW-0732">Signal</keyword>
<dbReference type="EMBL" id="MH996113">
    <property type="protein sequence ID" value="QAT81256.1"/>
    <property type="molecule type" value="mRNA"/>
</dbReference>